<evidence type="ECO:0000256" key="1">
    <source>
        <dbReference type="SAM" id="Phobius"/>
    </source>
</evidence>
<evidence type="ECO:0000313" key="3">
    <source>
        <dbReference type="Proteomes" id="UP000317940"/>
    </source>
</evidence>
<evidence type="ECO:0000313" key="2">
    <source>
        <dbReference type="EMBL" id="TWF82594.1"/>
    </source>
</evidence>
<feature type="transmembrane region" description="Helical" evidence="1">
    <location>
        <begin position="65"/>
        <end position="83"/>
    </location>
</feature>
<keyword evidence="1" id="KW-1133">Transmembrane helix</keyword>
<keyword evidence="1" id="KW-0472">Membrane</keyword>
<accession>A0A561T656</accession>
<dbReference type="AlphaFoldDB" id="A0A561T656"/>
<comment type="caution">
    <text evidence="2">The sequence shown here is derived from an EMBL/GenBank/DDBJ whole genome shotgun (WGS) entry which is preliminary data.</text>
</comment>
<keyword evidence="1" id="KW-0812">Transmembrane</keyword>
<feature type="transmembrane region" description="Helical" evidence="1">
    <location>
        <begin position="131"/>
        <end position="155"/>
    </location>
</feature>
<dbReference type="Proteomes" id="UP000317940">
    <property type="component" value="Unassembled WGS sequence"/>
</dbReference>
<gene>
    <name evidence="2" type="ORF">FHX73_1476</name>
</gene>
<organism evidence="2 3">
    <name type="scientific">Kitasatospora viridis</name>
    <dbReference type="NCBI Taxonomy" id="281105"/>
    <lineage>
        <taxon>Bacteria</taxon>
        <taxon>Bacillati</taxon>
        <taxon>Actinomycetota</taxon>
        <taxon>Actinomycetes</taxon>
        <taxon>Kitasatosporales</taxon>
        <taxon>Streptomycetaceae</taxon>
        <taxon>Kitasatospora</taxon>
    </lineage>
</organism>
<sequence>MGMAISKTLTQMSTDHRRAALPTGALLGLWLLRLVTAAALAVDAYVHADLAAGYDSINKGISQGTLFRIEAGAAALAAALLVVAGRRVVVWGYAFLVAAAGVGAVLLYRYVDVGVLGPLPNMYEPVWFPEKTASAIAEAAAVVTALAGLLLSWHWHRVASRSHRRGRRRDPGPAGPVPDP</sequence>
<dbReference type="EMBL" id="VIWT01000004">
    <property type="protein sequence ID" value="TWF82594.1"/>
    <property type="molecule type" value="Genomic_DNA"/>
</dbReference>
<name>A0A561T656_9ACTN</name>
<reference evidence="2 3" key="1">
    <citation type="submission" date="2019-06" db="EMBL/GenBank/DDBJ databases">
        <title>Sequencing the genomes of 1000 actinobacteria strains.</title>
        <authorList>
            <person name="Klenk H.-P."/>
        </authorList>
    </citation>
    <scope>NUCLEOTIDE SEQUENCE [LARGE SCALE GENOMIC DNA]</scope>
    <source>
        <strain evidence="2 3">DSM 44826</strain>
    </source>
</reference>
<feature type="transmembrane region" description="Helical" evidence="1">
    <location>
        <begin position="90"/>
        <end position="111"/>
    </location>
</feature>
<proteinExistence type="predicted"/>
<evidence type="ECO:0008006" key="4">
    <source>
        <dbReference type="Google" id="ProtNLM"/>
    </source>
</evidence>
<protein>
    <recommendedName>
        <fullName evidence="4">Membrane protein YkgB</fullName>
    </recommendedName>
</protein>
<keyword evidence="3" id="KW-1185">Reference proteome</keyword>